<dbReference type="SUPFAM" id="SSF103088">
    <property type="entry name" value="OmpA-like"/>
    <property type="match status" value="1"/>
</dbReference>
<comment type="subcellular location">
    <subcellularLocation>
        <location evidence="1">Membrane</location>
    </subcellularLocation>
</comment>
<dbReference type="Proteomes" id="UP000829194">
    <property type="component" value="Chromosome"/>
</dbReference>
<dbReference type="InterPro" id="IPR006664">
    <property type="entry name" value="OMP_bac"/>
</dbReference>
<feature type="region of interest" description="Disordered" evidence="4">
    <location>
        <begin position="297"/>
        <end position="321"/>
    </location>
</feature>
<keyword evidence="5" id="KW-0732">Signal</keyword>
<dbReference type="InterPro" id="IPR006665">
    <property type="entry name" value="OmpA-like"/>
</dbReference>
<accession>A0ABY3X6L4</accession>
<keyword evidence="2 3" id="KW-0472">Membrane</keyword>
<dbReference type="InterPro" id="IPR047589">
    <property type="entry name" value="DUF11_rpt"/>
</dbReference>
<dbReference type="CDD" id="cd07185">
    <property type="entry name" value="OmpA_C-like"/>
    <property type="match status" value="1"/>
</dbReference>
<evidence type="ECO:0000256" key="1">
    <source>
        <dbReference type="ARBA" id="ARBA00004370"/>
    </source>
</evidence>
<protein>
    <submittedName>
        <fullName evidence="7">Ig-like domain-containing protein</fullName>
    </submittedName>
</protein>
<evidence type="ECO:0000313" key="8">
    <source>
        <dbReference type="Proteomes" id="UP000829194"/>
    </source>
</evidence>
<feature type="chain" id="PRO_5047233021" evidence="5">
    <location>
        <begin position="20"/>
        <end position="3331"/>
    </location>
</feature>
<dbReference type="PROSITE" id="PS00018">
    <property type="entry name" value="EF_HAND_1"/>
    <property type="match status" value="1"/>
</dbReference>
<dbReference type="Gene3D" id="2.60.40.10">
    <property type="entry name" value="Immunoglobulins"/>
    <property type="match status" value="1"/>
</dbReference>
<gene>
    <name evidence="7" type="ORF">MOV92_17145</name>
</gene>
<feature type="signal peptide" evidence="5">
    <location>
        <begin position="1"/>
        <end position="19"/>
    </location>
</feature>
<evidence type="ECO:0000256" key="5">
    <source>
        <dbReference type="SAM" id="SignalP"/>
    </source>
</evidence>
<dbReference type="InterPro" id="IPR055354">
    <property type="entry name" value="DUF7507"/>
</dbReference>
<dbReference type="InterPro" id="IPR001434">
    <property type="entry name" value="OmcB-like_DUF11"/>
</dbReference>
<dbReference type="Pfam" id="PF24346">
    <property type="entry name" value="DUF7507"/>
    <property type="match status" value="19"/>
</dbReference>
<dbReference type="Gene3D" id="3.30.1330.60">
    <property type="entry name" value="OmpA-like domain"/>
    <property type="match status" value="1"/>
</dbReference>
<dbReference type="PANTHER" id="PTHR34819:SF3">
    <property type="entry name" value="CELL SURFACE PROTEIN"/>
    <property type="match status" value="1"/>
</dbReference>
<name>A0ABY3X6L4_9GAMM</name>
<dbReference type="InterPro" id="IPR013783">
    <property type="entry name" value="Ig-like_fold"/>
</dbReference>
<dbReference type="InterPro" id="IPR051172">
    <property type="entry name" value="Chlamydia_OmcB"/>
</dbReference>
<evidence type="ECO:0000256" key="2">
    <source>
        <dbReference type="ARBA" id="ARBA00023136"/>
    </source>
</evidence>
<evidence type="ECO:0000259" key="6">
    <source>
        <dbReference type="PROSITE" id="PS51123"/>
    </source>
</evidence>
<dbReference type="InterPro" id="IPR036737">
    <property type="entry name" value="OmpA-like_sf"/>
</dbReference>
<dbReference type="PRINTS" id="PR01021">
    <property type="entry name" value="OMPADOMAIN"/>
</dbReference>
<dbReference type="NCBIfam" id="TIGR01451">
    <property type="entry name" value="B_ant_repeat"/>
    <property type="match status" value="5"/>
</dbReference>
<dbReference type="InterPro" id="IPR018247">
    <property type="entry name" value="EF_Hand_1_Ca_BS"/>
</dbReference>
<evidence type="ECO:0000256" key="4">
    <source>
        <dbReference type="SAM" id="MobiDB-lite"/>
    </source>
</evidence>
<dbReference type="RefSeq" id="WP_187313040.1">
    <property type="nucleotide sequence ID" value="NZ_CP011131.1"/>
</dbReference>
<dbReference type="EMBL" id="CP093547">
    <property type="protein sequence ID" value="UNP28214.1"/>
    <property type="molecule type" value="Genomic_DNA"/>
</dbReference>
<feature type="compositionally biased region" description="Low complexity" evidence="4">
    <location>
        <begin position="302"/>
        <end position="320"/>
    </location>
</feature>
<dbReference type="Pfam" id="PF01345">
    <property type="entry name" value="DUF11"/>
    <property type="match status" value="3"/>
</dbReference>
<dbReference type="PROSITE" id="PS51123">
    <property type="entry name" value="OMPA_2"/>
    <property type="match status" value="1"/>
</dbReference>
<dbReference type="PANTHER" id="PTHR34819">
    <property type="entry name" value="LARGE CYSTEINE-RICH PERIPLASMIC PROTEIN OMCB"/>
    <property type="match status" value="1"/>
</dbReference>
<dbReference type="Pfam" id="PF00691">
    <property type="entry name" value="OmpA"/>
    <property type="match status" value="1"/>
</dbReference>
<evidence type="ECO:0000256" key="3">
    <source>
        <dbReference type="PROSITE-ProRule" id="PRU00473"/>
    </source>
</evidence>
<keyword evidence="8" id="KW-1185">Reference proteome</keyword>
<feature type="domain" description="OmpA-like" evidence="6">
    <location>
        <begin position="3229"/>
        <end position="3331"/>
    </location>
</feature>
<proteinExistence type="predicted"/>
<evidence type="ECO:0000313" key="7">
    <source>
        <dbReference type="EMBL" id="UNP28214.1"/>
    </source>
</evidence>
<organism evidence="7 8">
    <name type="scientific">Lysobacter gummosus</name>
    <dbReference type="NCBI Taxonomy" id="262324"/>
    <lineage>
        <taxon>Bacteria</taxon>
        <taxon>Pseudomonadati</taxon>
        <taxon>Pseudomonadota</taxon>
        <taxon>Gammaproteobacteria</taxon>
        <taxon>Lysobacterales</taxon>
        <taxon>Lysobacteraceae</taxon>
        <taxon>Lysobacter</taxon>
    </lineage>
</organism>
<sequence>MLLAAVLTLAGLPAMAQFANPLNNTATITPPANVTNVDTACTANGGTFNAGTGACSATDSNTLAAVADLVLTKTDGVTSVTAGGSTIYTIVLRNNGPSAANGTIITDPVAVGLTKTAVSCLVSAGTAVCPVVTVANFESGLTIANLPSGGELTFTVNANVTATSGSVTNAVTATLPANTTDPTPTGTVTDVDTVTPVADLAITKTVLPTNPAIGTNVTFTVTVNNNIGPSDAAGVVVNDVLPAGYTFVSATPSVGTYNNGSGVWTIGALAHNASATLTLVARVLETGPYLNSATVSATTNDPVAGNNTATATPTPVSNPSWTLDKATTSTPTRAGDTVTYTFSVTNTGNVTINSITVTDPKLPSLTCTIATLAPSATASCTATGNVYTVTQAEVNAGSVVNTATASGTPTSGTLPNATDTNTVTIAAAPAMTIDKASTATTYATVGQVIPYTYIVTNTGNVTITAPISVTDDKTTVTCPALPAGGLAPTQTLTCTANYSVTQADLNAGTLTNIASATDGTTTSPTDTVTITATQTRAMTIDKASTATTYAAVGDVLPYTYIVTNTGNVTITAAISVTDDKTTVTCPALPAGGLAPTQTLTCTANYTVTQADLNAGTLTNIASATDGTTTSPTDTVTITATQTRAMTIDKASTATTYATVGQVIPYTYIVTNTGNVTITAPISVTDDKTTVTCPALPAGGLAPTQTLTCTANYSVTQADLNAGTLTNIASATDGTTTSPTDTVTITATQTRAMTIDKASTATTYATVGQVIPYTYIVTNTGNVTITAAISVTDDKTTVTCPALPAGGLAPTQTLTCTANYTVTQADLNAGTLTNIASATDGTTTSPTDTVTITATQTRAMTIDKASTATTYATVGQVIPYTYIVTNTGNVTITAAISVTDDKTTVTCPALPAGGLAPTQTLTCTANYTVTQADLNAGTLTNIASATDGTTTSPTDTVTITATQTRAMTIDKASTATTYATVGQVIPYTYIVTNTGNVTITAPISVTDDKTTVTCPALPAGGLAPTQTLTCTANYTVTQADLNAGTLTNIASATDGTTTSPTDTVTITATQTRAMTIDKASTATTYATVGQVIPYTYIVTNTGNVTITAAISVTDDKTTVTCPALPAGGLAPTQTLTCTANYTVTQADLNAGTLTNIASATDGTTTSPTDTVTITATQTRAMTIDKNTTSTGYAAVGDSLNYTYLVTNTGNVTITAAINVTDDKTTVTCPALPAGGLAPTQTLTCTASYTVTQADLDAGSVVNIASATDGTTTSPTDTVTVNATQNPGLAIDKASTATTYATVGQVIPYTYIVTNTGNVTLTTAITVADDKTTVTCPALPPGGLPPTQSLTCNSTYTVTQADLNAGTLINIASASSGAVQSLTDSVTLNATQTRAMTIDKASTATTYAAVGDVLPYTYIVTNTGNVTITAAISVTDDKTTVTCPALPAGGLAPTQTLTCTANYTVTQADLNAGTLTNIASATDGTTTSPTDTVTITATQTRAMTIDKASTATTYATVGQVIPYTYIVTNTGNVTITAPISVTDDKTTVTCPALPAGGLAPTQTLTCTANYSVTQADLNAGTLTNIASATDGTTTSPTDTVTITATQTRAMTIDKASTATTYATVGQVIPYTYIVTNTGNVTITAPISVTDDKTTVTCPALPAGGLAPTQTLTCTANYSVTQADLNAGTLTNIASATDGTTTSPTDTVTITATQTRAMTIDKASTATTYAAVGDVLPYTYIVTNTGNVTITAAISVTDDKTTVTCPALPAGGLAPTQTLTCTANYSVTQADLNAGTLTNIASATDGTTTSPTDTVTITATQTRAMTIDKASTATTYATVGQVIPYTYIVTNTGNVTITAAISVTDDKTTVTCPALPAGGLAPTQTLTCTANYTVTQADLNAGTLTNIASATDGTTTSPTDTVTITATQTRAMTIDKASTATTYATVGQVIPYTYIVTNTGNVTITAAISVTDDKTTVTCPALPAGGLAPTQTLTCTANYSVTQADLNAGTLTNIASATDGTTTSPTDTVTITATQTRAMTIDKASTATTYATVGQVIPYTYIVTNTGNVTITAAISVTDDKTTVTCPALPAGGLAPTQTLTCTANYSVTQADLNAGTLTNIASATDGTTTSPTDTVTITATQTRAMTIDKASTATTYATVGQVIPYTYIVTNTGNVTITAPISVTDDKTTVTCPALPAGGLNPSQTLTCTANYSVTQADLDAGSLTNIASATDGTTTSPTDTVTITATRNPAMTLLKSQPTNADNDGSGTVTIGDVLTYTITATNTGNVTLNNVVITDSKTTPSSWNCPAMAPTGGSATCVVTGTYTVTAGDATAGNIVNDASATSAETPTPSTSQVTTPVARRPIVAAPDSGTVANGATGGVAVPNVLVNDTLNGQPATTSNVTIRQISTTSPNVTIDPATGAVNVAPGTPQGSYVVRYEICEIADPTNCTQADVTVTVSAAVIDAVDDIVATPVNGGTGGTNVVNVLGNDTLGGSTVNPADVTVTPNTNGPLTVKADGGVDVAPGTPAGNYTVTYQLCEVLNPSNCDTATVTITVTAPAITATDDPAGGTGTTPQNTPVTTNVIANDTLNGAPIDPNLVVITVSTDPSNGTVVVNSDGTITYTPRPNFSGNDSYVYTICEKLNPTNCATATVTVTVQPNTVTANPDVGKTDQGKPVTINVVGNDTVTGAPLDPASLTIVGQPSNGTVTCAAGSCTYTPNPLFAGTDTFTYRVCDVSSPTPVCANATVSITVVANAPVLRLIKTAAVREVKIGDLVRYTVQIENVGDSPAVNATLVDIPPAGFTFVDNSLTVDDDNRNGVVMSANPLRIGGIDIAVGGKGSVSYFLRVGAGVGKGGHKNQVAGYDDNGIKISNDATAEVTMAGDPLLEDSLIVGSVFDDRDSDGWQDPAKATGVRVQGGFAPNAYVAGSTTVDRGDGPVAEPDASAPLLHGIALGRIEGRSSDAVTAAQRQVIVRQTLSSLEFTDDFVLTTDEGTTVRMDAAGKTTVERGRGDAAKGLTAQDLQISRQVSQSAAGYQVAYTIRNNGVEERGIPGVRIASVEGLIMETDAYGRYHLEGIHGGDAARGRNFILKVDPATLPPGSVFTSENPRVRRITQGVPTRFDFGVKLPPGEIGSGKSNTDVELGEVIFEAGSAKVKPDYTPMFEDIAGRLREAGGGSVTVTAQAEEEALAFARARAVQAELLKQLESDPDLAHKVQVDVVAGVDASQALVSLDPSIRLGEVLFDTDQATIKPKYKALISEIAKALNQQGSGAVGVIGRADKRGAAAYNVQLGLRRAKAVFEAISAELKPEVRQKVRVDITDDTQAPVGVGNR</sequence>
<reference evidence="7 8" key="1">
    <citation type="submission" date="2022-03" db="EMBL/GenBank/DDBJ databases">
        <title>Complete genome sequence of Lysobacter capsici VKM B-2533 and Lysobacter gummosus 10.1.1, promising sources of lytic agents.</title>
        <authorList>
            <person name="Tarlachkov S.V."/>
            <person name="Kudryakova I.V."/>
            <person name="Afoshin A.S."/>
            <person name="Leontyevskaya E.A."/>
            <person name="Leontyevskaya N.V."/>
        </authorList>
    </citation>
    <scope>NUCLEOTIDE SEQUENCE [LARGE SCALE GENOMIC DNA]</scope>
    <source>
        <strain evidence="7 8">10.1.1</strain>
    </source>
</reference>
<dbReference type="Pfam" id="PF17963">
    <property type="entry name" value="Big_9"/>
    <property type="match status" value="2"/>
</dbReference>